<name>A0A168DZB9_9EURO</name>
<evidence type="ECO:0000256" key="6">
    <source>
        <dbReference type="SAM" id="MobiDB-lite"/>
    </source>
</evidence>
<reference evidence="8 9" key="1">
    <citation type="journal article" date="2016" name="Genome Biol. Evol.">
        <title>Divergent and convergent evolution of fungal pathogenicity.</title>
        <authorList>
            <person name="Shang Y."/>
            <person name="Xiao G."/>
            <person name="Zheng P."/>
            <person name="Cen K."/>
            <person name="Zhan S."/>
            <person name="Wang C."/>
        </authorList>
    </citation>
    <scope>NUCLEOTIDE SEQUENCE [LARGE SCALE GENOMIC DNA]</scope>
    <source>
        <strain evidence="8 9">ARSEF 7405</strain>
    </source>
</reference>
<keyword evidence="9" id="KW-1185">Reference proteome</keyword>
<keyword evidence="4 7" id="KW-1133">Transmembrane helix</keyword>
<keyword evidence="2" id="KW-0813">Transport</keyword>
<feature type="transmembrane region" description="Helical" evidence="7">
    <location>
        <begin position="330"/>
        <end position="353"/>
    </location>
</feature>
<dbReference type="EMBL" id="AZGZ01000001">
    <property type="protein sequence ID" value="KZZ98257.1"/>
    <property type="molecule type" value="Genomic_DNA"/>
</dbReference>
<evidence type="ECO:0000313" key="8">
    <source>
        <dbReference type="EMBL" id="KZZ98257.1"/>
    </source>
</evidence>
<sequence>MPDDIEITTSMPEGDVPLEKEPIDSDEAVIRALGYKQEFKREFSLWTTFAVSFSVLGLLPSFASTLTYGMGYAGTAGMVYGWIIAMFFIQCVAMGMAELCSAMPTSGGLYYAAAVLAPDGWGPFAAWVTGWSNWICQVTASPSCNFSLAGMILAAASIMNPEYVPQNWHTYLLTVLIMIIHGIISSMPTQWIAHANSWGSAFNVIALVIVLITIPASVKTNPKFTPAAEVWGNVQNGTDWPDGVAILMSFVSVIWTMSGYDSPFHLSEECSNAAVSSPRAIVMTSGLGGLMGWFLQIVVAYTVVDISAVLNDPLGQPWGAYLFQVLPQNTAMALLCLTIVCGFSMGQGCMIAASRVTYAYARDGCFPYSKFWQKVNPYTDTPVNAVWLNTCIGILACLLLFAGDVAIGALFSIGGIGAFVAFSIPIAIRVFFPRKFVPGPWNLGRLSRPIGAIGCSFVLLMIPILCLPPNSGSNLNPQTMNWTCLVYGGTMGFCLIWYATSARKWFNGPKMNVDNETFDGSTGNIVIQGIEGPEGEKAAEDAALERKLAEETKP</sequence>
<dbReference type="VEuPathDB" id="FungiDB:AAP_00518"/>
<keyword evidence="3 7" id="KW-0812">Transmembrane</keyword>
<dbReference type="Proteomes" id="UP000242877">
    <property type="component" value="Unassembled WGS sequence"/>
</dbReference>
<dbReference type="Gene3D" id="1.20.1740.10">
    <property type="entry name" value="Amino acid/polyamine transporter I"/>
    <property type="match status" value="1"/>
</dbReference>
<dbReference type="GO" id="GO:0015101">
    <property type="term" value="F:organic cation transmembrane transporter activity"/>
    <property type="evidence" value="ECO:0007669"/>
    <property type="project" value="UniProtKB-ARBA"/>
</dbReference>
<feature type="compositionally biased region" description="Basic and acidic residues" evidence="6">
    <location>
        <begin position="534"/>
        <end position="554"/>
    </location>
</feature>
<dbReference type="FunFam" id="1.20.1740.10:FF:000046">
    <property type="entry name" value="Amino-acid permease, putative"/>
    <property type="match status" value="1"/>
</dbReference>
<feature type="transmembrane region" description="Helical" evidence="7">
    <location>
        <begin position="109"/>
        <end position="128"/>
    </location>
</feature>
<feature type="region of interest" description="Disordered" evidence="6">
    <location>
        <begin position="532"/>
        <end position="554"/>
    </location>
</feature>
<evidence type="ECO:0000256" key="3">
    <source>
        <dbReference type="ARBA" id="ARBA00022692"/>
    </source>
</evidence>
<dbReference type="PIRSF" id="PIRSF006060">
    <property type="entry name" value="AA_transporter"/>
    <property type="match status" value="1"/>
</dbReference>
<feature type="transmembrane region" description="Helical" evidence="7">
    <location>
        <begin position="407"/>
        <end position="428"/>
    </location>
</feature>
<feature type="transmembrane region" description="Helical" evidence="7">
    <location>
        <begin position="449"/>
        <end position="467"/>
    </location>
</feature>
<feature type="transmembrane region" description="Helical" evidence="7">
    <location>
        <begin position="383"/>
        <end position="401"/>
    </location>
</feature>
<evidence type="ECO:0000256" key="2">
    <source>
        <dbReference type="ARBA" id="ARBA00022448"/>
    </source>
</evidence>
<dbReference type="PANTHER" id="PTHR45649:SF29">
    <property type="entry name" value="AMINO ACID TRANSPORTER (EUROFUNG)"/>
    <property type="match status" value="1"/>
</dbReference>
<keyword evidence="5 7" id="KW-0472">Membrane</keyword>
<dbReference type="PANTHER" id="PTHR45649">
    <property type="entry name" value="AMINO-ACID PERMEASE BAT1"/>
    <property type="match status" value="1"/>
</dbReference>
<evidence type="ECO:0000256" key="4">
    <source>
        <dbReference type="ARBA" id="ARBA00022989"/>
    </source>
</evidence>
<protein>
    <submittedName>
        <fullName evidence="8">Amino acid permease</fullName>
    </submittedName>
</protein>
<organism evidence="8 9">
    <name type="scientific">Ascosphaera apis ARSEF 7405</name>
    <dbReference type="NCBI Taxonomy" id="392613"/>
    <lineage>
        <taxon>Eukaryota</taxon>
        <taxon>Fungi</taxon>
        <taxon>Dikarya</taxon>
        <taxon>Ascomycota</taxon>
        <taxon>Pezizomycotina</taxon>
        <taxon>Eurotiomycetes</taxon>
        <taxon>Eurotiomycetidae</taxon>
        <taxon>Onygenales</taxon>
        <taxon>Ascosphaeraceae</taxon>
        <taxon>Ascosphaera</taxon>
    </lineage>
</organism>
<dbReference type="AlphaFoldDB" id="A0A168DZB9"/>
<feature type="transmembrane region" description="Helical" evidence="7">
    <location>
        <begin position="75"/>
        <end position="97"/>
    </location>
</feature>
<dbReference type="OrthoDB" id="4476201at2759"/>
<evidence type="ECO:0000313" key="9">
    <source>
        <dbReference type="Proteomes" id="UP000242877"/>
    </source>
</evidence>
<feature type="transmembrane region" description="Helical" evidence="7">
    <location>
        <begin position="171"/>
        <end position="192"/>
    </location>
</feature>
<feature type="transmembrane region" description="Helical" evidence="7">
    <location>
        <begin position="479"/>
        <end position="500"/>
    </location>
</feature>
<dbReference type="Pfam" id="PF13520">
    <property type="entry name" value="AA_permease_2"/>
    <property type="match status" value="1"/>
</dbReference>
<evidence type="ECO:0000256" key="1">
    <source>
        <dbReference type="ARBA" id="ARBA00004141"/>
    </source>
</evidence>
<feature type="transmembrane region" description="Helical" evidence="7">
    <location>
        <begin position="287"/>
        <end position="310"/>
    </location>
</feature>
<dbReference type="GO" id="GO:0016020">
    <property type="term" value="C:membrane"/>
    <property type="evidence" value="ECO:0007669"/>
    <property type="project" value="UniProtKB-SubCell"/>
</dbReference>
<gene>
    <name evidence="8" type="ORF">AAP_00518</name>
</gene>
<comment type="caution">
    <text evidence="8">The sequence shown here is derived from an EMBL/GenBank/DDBJ whole genome shotgun (WGS) entry which is preliminary data.</text>
</comment>
<evidence type="ECO:0000256" key="7">
    <source>
        <dbReference type="SAM" id="Phobius"/>
    </source>
</evidence>
<dbReference type="InterPro" id="IPR002293">
    <property type="entry name" value="AA/rel_permease1"/>
</dbReference>
<accession>A0A168DZB9</accession>
<feature type="transmembrane region" description="Helical" evidence="7">
    <location>
        <begin position="198"/>
        <end position="218"/>
    </location>
</feature>
<comment type="subcellular location">
    <subcellularLocation>
        <location evidence="1">Membrane</location>
        <topology evidence="1">Multi-pass membrane protein</topology>
    </subcellularLocation>
</comment>
<evidence type="ECO:0000256" key="5">
    <source>
        <dbReference type="ARBA" id="ARBA00023136"/>
    </source>
</evidence>
<feature type="transmembrane region" description="Helical" evidence="7">
    <location>
        <begin position="43"/>
        <end position="63"/>
    </location>
</feature>
<proteinExistence type="predicted"/>
<feature type="transmembrane region" description="Helical" evidence="7">
    <location>
        <begin position="140"/>
        <end position="159"/>
    </location>
</feature>